<dbReference type="OrthoDB" id="2249426at2"/>
<name>A0A0R2NHQ5_9LACO</name>
<protein>
    <recommendedName>
        <fullName evidence="1">N-acetyltransferase domain-containing protein</fullName>
    </recommendedName>
</protein>
<reference evidence="2 3" key="1">
    <citation type="journal article" date="2015" name="Genome Announc.">
        <title>Expanding the biotechnology potential of lactobacilli through comparative genomics of 213 strains and associated genera.</title>
        <authorList>
            <person name="Sun Z."/>
            <person name="Harris H.M."/>
            <person name="McCann A."/>
            <person name="Guo C."/>
            <person name="Argimon S."/>
            <person name="Zhang W."/>
            <person name="Yang X."/>
            <person name="Jeffery I.B."/>
            <person name="Cooney J.C."/>
            <person name="Kagawa T.F."/>
            <person name="Liu W."/>
            <person name="Song Y."/>
            <person name="Salvetti E."/>
            <person name="Wrobel A."/>
            <person name="Rasinkangas P."/>
            <person name="Parkhill J."/>
            <person name="Rea M.C."/>
            <person name="O'Sullivan O."/>
            <person name="Ritari J."/>
            <person name="Douillard F.P."/>
            <person name="Paul Ross R."/>
            <person name="Yang R."/>
            <person name="Briner A.E."/>
            <person name="Felis G.E."/>
            <person name="de Vos W.M."/>
            <person name="Barrangou R."/>
            <person name="Klaenhammer T.R."/>
            <person name="Caufield P.W."/>
            <person name="Cui Y."/>
            <person name="Zhang H."/>
            <person name="O'Toole P.W."/>
        </authorList>
    </citation>
    <scope>NUCLEOTIDE SEQUENCE [LARGE SCALE GENOMIC DNA]</scope>
    <source>
        <strain evidence="2 3">DSM 23026</strain>
    </source>
</reference>
<proteinExistence type="predicted"/>
<comment type="caution">
    <text evidence="2">The sequence shown here is derived from an EMBL/GenBank/DDBJ whole genome shotgun (WGS) entry which is preliminary data.</text>
</comment>
<organism evidence="2 3">
    <name type="scientific">Pediococcus argentinicus</name>
    <dbReference type="NCBI Taxonomy" id="480391"/>
    <lineage>
        <taxon>Bacteria</taxon>
        <taxon>Bacillati</taxon>
        <taxon>Bacillota</taxon>
        <taxon>Bacilli</taxon>
        <taxon>Lactobacillales</taxon>
        <taxon>Lactobacillaceae</taxon>
        <taxon>Pediococcus</taxon>
    </lineage>
</organism>
<dbReference type="PATRIC" id="fig|480391.4.peg.283"/>
<dbReference type="AlphaFoldDB" id="A0A0R2NHQ5"/>
<dbReference type="SUPFAM" id="SSF55729">
    <property type="entry name" value="Acyl-CoA N-acyltransferases (Nat)"/>
    <property type="match status" value="1"/>
</dbReference>
<dbReference type="Gene3D" id="3.40.630.30">
    <property type="match status" value="1"/>
</dbReference>
<evidence type="ECO:0000259" key="1">
    <source>
        <dbReference type="PROSITE" id="PS51186"/>
    </source>
</evidence>
<dbReference type="InterPro" id="IPR016181">
    <property type="entry name" value="Acyl_CoA_acyltransferase"/>
</dbReference>
<dbReference type="GO" id="GO:0016747">
    <property type="term" value="F:acyltransferase activity, transferring groups other than amino-acyl groups"/>
    <property type="evidence" value="ECO:0007669"/>
    <property type="project" value="InterPro"/>
</dbReference>
<gene>
    <name evidence="2" type="ORF">IV88_GL000280</name>
</gene>
<feature type="domain" description="N-acetyltransferase" evidence="1">
    <location>
        <begin position="29"/>
        <end position="170"/>
    </location>
</feature>
<accession>A0A0R2NHQ5</accession>
<evidence type="ECO:0000313" key="3">
    <source>
        <dbReference type="Proteomes" id="UP000051249"/>
    </source>
</evidence>
<evidence type="ECO:0000313" key="2">
    <source>
        <dbReference type="EMBL" id="KRO25335.1"/>
    </source>
</evidence>
<dbReference type="RefSeq" id="WP_057799126.1">
    <property type="nucleotide sequence ID" value="NZ_BJZZ01000011.1"/>
</dbReference>
<keyword evidence="3" id="KW-1185">Reference proteome</keyword>
<dbReference type="InterPro" id="IPR051531">
    <property type="entry name" value="N-acetyltransferase"/>
</dbReference>
<dbReference type="PROSITE" id="PS51186">
    <property type="entry name" value="GNAT"/>
    <property type="match status" value="1"/>
</dbReference>
<sequence>MQKFELYHPIYTDHFVLDWLTTSKLRDVYMLRNNAEVAAASGRDLDDTLEETTDYVNNMMRLVMNNQSLMWSVSDKESHQFLGTFCIWNFNDDKTSAEVGFEILPDQQNHGIMHEVLIRMISFAFDELGLTDVRGLTLPNNEVSQHLLKKAGFQLEADSPNPDYLSFHIQRD</sequence>
<dbReference type="Pfam" id="PF13302">
    <property type="entry name" value="Acetyltransf_3"/>
    <property type="match status" value="1"/>
</dbReference>
<dbReference type="Proteomes" id="UP000051249">
    <property type="component" value="Unassembled WGS sequence"/>
</dbReference>
<dbReference type="PANTHER" id="PTHR43792">
    <property type="entry name" value="GNAT FAMILY, PUTATIVE (AFU_ORTHOLOGUE AFUA_3G00765)-RELATED-RELATED"/>
    <property type="match status" value="1"/>
</dbReference>
<dbReference type="InterPro" id="IPR000182">
    <property type="entry name" value="GNAT_dom"/>
</dbReference>
<dbReference type="EMBL" id="JQCQ01000012">
    <property type="protein sequence ID" value="KRO25335.1"/>
    <property type="molecule type" value="Genomic_DNA"/>
</dbReference>